<accession>A0AAJ4X8E2</accession>
<gene>
    <name evidence="1" type="ORF">SAMEA4412673_00227</name>
</gene>
<dbReference type="Proteomes" id="UP000215355">
    <property type="component" value="Chromosome 1"/>
</dbReference>
<name>A0AAJ4X8E2_9SPHI</name>
<reference evidence="1 2" key="1">
    <citation type="submission" date="2017-06" db="EMBL/GenBank/DDBJ databases">
        <authorList>
            <consortium name="Pathogen Informatics"/>
        </authorList>
    </citation>
    <scope>NUCLEOTIDE SEQUENCE [LARGE SCALE GENOMIC DNA]</scope>
    <source>
        <strain evidence="1 2">NCTC12149</strain>
    </source>
</reference>
<organism evidence="1 2">
    <name type="scientific">Sphingobacterium mizutaii</name>
    <dbReference type="NCBI Taxonomy" id="1010"/>
    <lineage>
        <taxon>Bacteria</taxon>
        <taxon>Pseudomonadati</taxon>
        <taxon>Bacteroidota</taxon>
        <taxon>Sphingobacteriia</taxon>
        <taxon>Sphingobacteriales</taxon>
        <taxon>Sphingobacteriaceae</taxon>
        <taxon>Sphingobacterium</taxon>
    </lineage>
</organism>
<dbReference type="KEGG" id="smiz:4412673_00227"/>
<proteinExistence type="predicted"/>
<protein>
    <submittedName>
        <fullName evidence="1">Uncharacterized protein</fullName>
    </submittedName>
</protein>
<sequence length="88" mass="10467">MSIKPYIQRKLENSLGGLTNFYNIHHRKSDNNMQMEMGIPLNTDIFIVCLINKPEIKIYNLYILREDSKYSIDHKIEELVEKIKKDIL</sequence>
<dbReference type="AlphaFoldDB" id="A0AAJ4X8E2"/>
<dbReference type="EMBL" id="LT906468">
    <property type="protein sequence ID" value="SNV37600.1"/>
    <property type="molecule type" value="Genomic_DNA"/>
</dbReference>
<evidence type="ECO:0000313" key="1">
    <source>
        <dbReference type="EMBL" id="SNV37600.1"/>
    </source>
</evidence>
<evidence type="ECO:0000313" key="2">
    <source>
        <dbReference type="Proteomes" id="UP000215355"/>
    </source>
</evidence>